<gene>
    <name evidence="3" type="ORF">SAMN05216352_108131</name>
</gene>
<dbReference type="OrthoDB" id="2426743at2"/>
<keyword evidence="1" id="KW-0472">Membrane</keyword>
<feature type="transmembrane region" description="Helical" evidence="1">
    <location>
        <begin position="99"/>
        <end position="116"/>
    </location>
</feature>
<dbReference type="STRING" id="930129.SAMN05216352_108131"/>
<feature type="transmembrane region" description="Helical" evidence="1">
    <location>
        <begin position="123"/>
        <end position="145"/>
    </location>
</feature>
<keyword evidence="4" id="KW-1185">Reference proteome</keyword>
<dbReference type="Proteomes" id="UP000199017">
    <property type="component" value="Unassembled WGS sequence"/>
</dbReference>
<protein>
    <submittedName>
        <fullName evidence="3">Putative tricarboxylic transport membrane protein</fullName>
    </submittedName>
</protein>
<feature type="transmembrane region" description="Helical" evidence="1">
    <location>
        <begin position="39"/>
        <end position="57"/>
    </location>
</feature>
<sequence>MLKPVNRKISLLLIALAIFYLYLAYQLPSFANSVINASTMPKILGFGLIALSLFLFFIPDQETKEDKKKRHIPKADLIKIAGVVLMILAYIFFLERLGFILVSFLFIFFCSYFLGYTKHSINLLVSILFPALLYSVFTMLLGISLPSGIIPF</sequence>
<dbReference type="InterPro" id="IPR009936">
    <property type="entry name" value="DUF1468"/>
</dbReference>
<evidence type="ECO:0000256" key="1">
    <source>
        <dbReference type="SAM" id="Phobius"/>
    </source>
</evidence>
<feature type="transmembrane region" description="Helical" evidence="1">
    <location>
        <begin position="77"/>
        <end position="93"/>
    </location>
</feature>
<reference evidence="3 4" key="1">
    <citation type="submission" date="2016-10" db="EMBL/GenBank/DDBJ databases">
        <authorList>
            <person name="de Groot N.N."/>
        </authorList>
    </citation>
    <scope>NUCLEOTIDE SEQUENCE [LARGE SCALE GENOMIC DNA]</scope>
    <source>
        <strain evidence="4">P4B,CCM 7963,CECT 7998,DSM 25260,IBRC-M 10614,KCTC 13821</strain>
    </source>
</reference>
<evidence type="ECO:0000313" key="4">
    <source>
        <dbReference type="Proteomes" id="UP000199017"/>
    </source>
</evidence>
<keyword evidence="1" id="KW-0812">Transmembrane</keyword>
<keyword evidence="1" id="KW-1133">Transmembrane helix</keyword>
<proteinExistence type="predicted"/>
<dbReference type="Gene3D" id="1.20.1740.10">
    <property type="entry name" value="Amino acid/polyamine transporter I"/>
    <property type="match status" value="1"/>
</dbReference>
<feature type="domain" description="DUF1468" evidence="2">
    <location>
        <begin position="9"/>
        <end position="146"/>
    </location>
</feature>
<dbReference type="EMBL" id="FNDU01000008">
    <property type="protein sequence ID" value="SDI50103.1"/>
    <property type="molecule type" value="Genomic_DNA"/>
</dbReference>
<evidence type="ECO:0000259" key="2">
    <source>
        <dbReference type="Pfam" id="PF07331"/>
    </source>
</evidence>
<dbReference type="RefSeq" id="WP_091586015.1">
    <property type="nucleotide sequence ID" value="NZ_FNDU01000008.1"/>
</dbReference>
<feature type="transmembrane region" description="Helical" evidence="1">
    <location>
        <begin position="9"/>
        <end position="27"/>
    </location>
</feature>
<dbReference type="Pfam" id="PF07331">
    <property type="entry name" value="TctB"/>
    <property type="match status" value="1"/>
</dbReference>
<accession>A0A1G8L350</accession>
<dbReference type="AlphaFoldDB" id="A0A1G8L350"/>
<organism evidence="3 4">
    <name type="scientific">Alteribacillus bidgolensis</name>
    <dbReference type="NCBI Taxonomy" id="930129"/>
    <lineage>
        <taxon>Bacteria</taxon>
        <taxon>Bacillati</taxon>
        <taxon>Bacillota</taxon>
        <taxon>Bacilli</taxon>
        <taxon>Bacillales</taxon>
        <taxon>Bacillaceae</taxon>
        <taxon>Alteribacillus</taxon>
    </lineage>
</organism>
<evidence type="ECO:0000313" key="3">
    <source>
        <dbReference type="EMBL" id="SDI50103.1"/>
    </source>
</evidence>
<name>A0A1G8L350_9BACI</name>